<keyword evidence="11" id="KW-0325">Glycoprotein</keyword>
<accession>A0A3Q3D4V7</accession>
<feature type="chain" id="PRO_5018544937" evidence="14">
    <location>
        <begin position="27"/>
        <end position="2427"/>
    </location>
</feature>
<dbReference type="InterPro" id="IPR013783">
    <property type="entry name" value="Ig-like_fold"/>
</dbReference>
<feature type="domain" description="Ig-like" evidence="15">
    <location>
        <begin position="2332"/>
        <end position="2425"/>
    </location>
</feature>
<dbReference type="OMA" id="VTWIMPD"/>
<dbReference type="CDD" id="cd00096">
    <property type="entry name" value="Ig"/>
    <property type="match status" value="2"/>
</dbReference>
<evidence type="ECO:0000256" key="14">
    <source>
        <dbReference type="SAM" id="SignalP"/>
    </source>
</evidence>
<keyword evidence="5" id="KW-0812">Transmembrane</keyword>
<dbReference type="Gene3D" id="3.80.10.10">
    <property type="entry name" value="Ribonuclease Inhibitor"/>
    <property type="match status" value="2"/>
</dbReference>
<dbReference type="FunFam" id="3.80.10.10:FF:000103">
    <property type="entry name" value="Immunoglobulin superfamily member 10"/>
    <property type="match status" value="1"/>
</dbReference>
<feature type="domain" description="Ig-like" evidence="15">
    <location>
        <begin position="573"/>
        <end position="663"/>
    </location>
</feature>
<evidence type="ECO:0000256" key="11">
    <source>
        <dbReference type="ARBA" id="ARBA00023180"/>
    </source>
</evidence>
<feature type="region of interest" description="Disordered" evidence="13">
    <location>
        <begin position="916"/>
        <end position="936"/>
    </location>
</feature>
<evidence type="ECO:0000256" key="9">
    <source>
        <dbReference type="ARBA" id="ARBA00023136"/>
    </source>
</evidence>
<dbReference type="InterPro" id="IPR036179">
    <property type="entry name" value="Ig-like_dom_sf"/>
</dbReference>
<evidence type="ECO:0000256" key="7">
    <source>
        <dbReference type="ARBA" id="ARBA00022737"/>
    </source>
</evidence>
<feature type="domain" description="Ig-like" evidence="15">
    <location>
        <begin position="1444"/>
        <end position="1541"/>
    </location>
</feature>
<dbReference type="Pfam" id="PF13927">
    <property type="entry name" value="Ig_3"/>
    <property type="match status" value="5"/>
</dbReference>
<sequence>CFLRGRCLLSLGFLLLLLAAVSPVWGDCPNSCVCSVPAEVHCTFRYLNVVPAHIQPAVERINLGYNSITILRENALSGLKKLEILMLHSNLIHSIEDRAFQDLRSLQVLKMSYNKVKELNKQTFKGMESLQRLHMDHNYIDFINPEAFYGLTNLQLVHLEGNHLQQLHPDTFITLRHSQVFKLSSLRTIHLSDNLLTTLPAEVFSGCSQLENLFLHGNRWACDCRMNWFPLWTQKHTGVLKCKRDRRYPRGQLCPICENPTLYQKSRLSLLPRDAFTCTKPWIQPHLKQKNISLDEGDFTPVSPSDFIAPLGSIQMNFTDQFHNDASLSCTVQRPSNFENLSLTMEEEGGDDITELISTITTYLVCNVDNEHIQHLWQILAAYSEFPMTLERGLLLTKSPEMVYRYNQKKTGEDELHTNIDAEIKAVPAWLMQGEVQLQLDRTTTTFSTLHIKYRSVVKLRVENTVPKKDHYSWTMIKKDNETKTEQTIITGGVVQLICQVRGEPKPLLEWILPDGIKVRAPYVSEDNRIIITAEGKLTLRGADASDTGLYRCIATNYLDADILVFRVTVLSPDVEEAGVNGVHVSQKLGEHVLFDCSSLGSPKPSIQWILPDYSILDGSEGKKKVYENGTLLIEDFTRRDQGFYRCLAANHLGVDLLVSQLTARESSKVFKEFDQTGSGMEMESQVDPTLTDNTSTVSDIPSYKPSDGYTQEAKTFVSDRRHPRLRSRGKGISEGQIGQRRFSASKRRGFGNRVFDTTIRKVDPKKFAEFMKKAQDGAKETTKERKRVKDSKTVLSNNNEIGSGEVPDDLILLATVLPTTDNSQKGSVFEMENMDTIEVTKKSNDVTFSQERAKLTTDYMTIQENIYTNTPVKSEREGVTVYNLISPNSSVFGFDETTELHSLKRITKLETVTDYSQETQLQSSGEHPSEPETSTEVFSFTIDPNVTPMRDGTDPVELFVHSDPESQSTITAVTTTQRREDEITFHTTQTIKSPPLGSTIISKQQIHIIPHKKSRGGGRRRMFHGRRRIIKPNRISDIQSIINKLIQPSERNTTVPYSIEVRTGKHFFKLQKYCVVTLTKQVMYFCFFHPTTDMELSTPTTQFGARVKAGNKKIHGKKPIPTETLTVPQTSAVTRTTLPTITTHLPTESEAPFPTRTTEIKVSLFDDDYEDLFSADFDLSTLKATAQPLTTMSPTYYSKSFTTAKVPLHRQTVASPPTTKPPPGENPEREFSYGSGRLPDDFPTTRPRSGGKRGRQGRRRPFKGHRPSKKLKNTQSYAIGTANTFDNKKTTMANTIQTTLLPHKSASKPPMYTPSREIDRSAGISEQQTYASKEVDWDISYTTRTPFIRSNTMPTFEKAYATTQNRIHNNVRSPTLTLNGHTTATRRPRPTVETSAKEDTEKAVSFGTMTIYTGEQDYIYTYNRNNVKNVLATTIPNVASTQPTTMLMTRKPKILGGNAASFTVLTDSDAFLPCEAVGDPLPVISWKRFSTSTGNKRDRQFELLRNGTLSIQNATTKDRGQYICIAENNHGSDKLIVTLSVVAYPSRILEPKMREIKSHAGNTVEIQCKADGRPMPTISWILANRTQVREHNTPNGKVSVTAGGTLIITQVSVFDRGYYKCIASNLAGADTATVRLHVVAAPPGILEEKRQQVKTFSKQNLWLPCTGQGNPQPKIHWVLHDGVLVNSQRFAWDKRISVYDNGTLLIKDLAPIDNGKYECIATSSTGSERRVVTLTVERRESAPKIVVTSQHVTELYFGDQISLNCSANGEPEPRIMWRLPSNAVVDQSHRMGSRFQVLKNGTLIINSAIDKDAGDYLCMAQSISGDDVQLMKVKVSMKPAKIEHKPHGKKKVLYGNDFKVDCKASGAPKPEISWGLPDGTVVNSALQADSFNGGRRIRRYTLFDNGTLYVNQVGMSEEGDYTCIAENQVGKDEMHVHITVVTAAPKIRQKSETYARLKPGGNIRFDCEAVGEPKPRILWMLPTNDVIAASNERYLLHVNGSLDIRNAKPIDGGEYVCVARNPGGENRRVYKLEIGGNPPVINGYHQNRTVLKDFSTKYSRKLIDCKAEGNPTPTITWIMPDNIFLKAPYFGGRINVHHNGTLEIRNVRPTDTGEFICMATNDGGESVLVVELEVTNMLRRPIFRNPFNERIVSPLGKTIVLNCSSDGHPKPDITWILPDGARLSSGRNTHRRVDNDGSLVIFNARIEDAGKYRCGAKNIMGYIEKLIVLDVGQKPYILTRPRGMIRSMFGDPLFLHCLSDGSPKPRIYWTLPGGHTLTQPQVLGRYNLLENGTLVVQGTTLYDRGNYVCRARNDAGEAALTVPVVIIAYPPRITTMPPPTLSLMAGTPIKLNCAAIGVPKPEITWELPDHSILSVAQQGRRLGSEMLHPQGTLVVQRLSAFDSGTYKCVAKNQLGSDLKAVYVHVL</sequence>
<dbReference type="InterPro" id="IPR003591">
    <property type="entry name" value="Leu-rich_rpt_typical-subtyp"/>
</dbReference>
<dbReference type="InterPro" id="IPR032675">
    <property type="entry name" value="LRR_dom_sf"/>
</dbReference>
<feature type="domain" description="Ig-like" evidence="15">
    <location>
        <begin position="467"/>
        <end position="569"/>
    </location>
</feature>
<evidence type="ECO:0000256" key="2">
    <source>
        <dbReference type="ARBA" id="ARBA00004613"/>
    </source>
</evidence>
<feature type="region of interest" description="Disordered" evidence="13">
    <location>
        <begin position="679"/>
        <end position="742"/>
    </location>
</feature>
<dbReference type="SUPFAM" id="SSF52058">
    <property type="entry name" value="L domain-like"/>
    <property type="match status" value="1"/>
</dbReference>
<evidence type="ECO:0000256" key="10">
    <source>
        <dbReference type="ARBA" id="ARBA00023157"/>
    </source>
</evidence>
<feature type="domain" description="Ig-like" evidence="15">
    <location>
        <begin position="1546"/>
        <end position="1638"/>
    </location>
</feature>
<name>A0A3Q3D4V7_HIPCM</name>
<dbReference type="SMART" id="SM00409">
    <property type="entry name" value="IG"/>
    <property type="match status" value="12"/>
</dbReference>
<dbReference type="PROSITE" id="PS50835">
    <property type="entry name" value="IG_LIKE"/>
    <property type="match status" value="12"/>
</dbReference>
<keyword evidence="3" id="KW-0964">Secreted</keyword>
<reference evidence="16" key="2">
    <citation type="submission" date="2025-09" db="UniProtKB">
        <authorList>
            <consortium name="Ensembl"/>
        </authorList>
    </citation>
    <scope>IDENTIFICATION</scope>
</reference>
<dbReference type="GeneTree" id="ENSGT00940000158290"/>
<dbReference type="Pfam" id="PF13855">
    <property type="entry name" value="LRR_8"/>
    <property type="match status" value="2"/>
</dbReference>
<keyword evidence="10" id="KW-1015">Disulfide bond</keyword>
<feature type="region of interest" description="Disordered" evidence="13">
    <location>
        <begin position="1300"/>
        <end position="1325"/>
    </location>
</feature>
<feature type="domain" description="Ig-like" evidence="15">
    <location>
        <begin position="2142"/>
        <end position="2219"/>
    </location>
</feature>
<evidence type="ECO:0000256" key="1">
    <source>
        <dbReference type="ARBA" id="ARBA00004167"/>
    </source>
</evidence>
<dbReference type="SUPFAM" id="SSF48726">
    <property type="entry name" value="Immunoglobulin"/>
    <property type="match status" value="12"/>
</dbReference>
<keyword evidence="12" id="KW-0393">Immunoglobulin domain</keyword>
<feature type="region of interest" description="Disordered" evidence="13">
    <location>
        <begin position="1209"/>
        <end position="1277"/>
    </location>
</feature>
<keyword evidence="8" id="KW-1133">Transmembrane helix</keyword>
<protein>
    <submittedName>
        <fullName evidence="16">Immunoglobulin superfamily member 10</fullName>
    </submittedName>
</protein>
<dbReference type="PANTHER" id="PTHR45842:SF2">
    <property type="entry name" value="IMMUNOGLOBULIN SUPERFAMILY MEMBER 10"/>
    <property type="match status" value="1"/>
</dbReference>
<feature type="domain" description="Ig-like" evidence="15">
    <location>
        <begin position="2039"/>
        <end position="2136"/>
    </location>
</feature>
<dbReference type="FunFam" id="2.60.40.10:FF:000032">
    <property type="entry name" value="palladin isoform X1"/>
    <property type="match status" value="1"/>
</dbReference>
<feature type="domain" description="Ig-like" evidence="15">
    <location>
        <begin position="2236"/>
        <end position="2322"/>
    </location>
</feature>
<dbReference type="InterPro" id="IPR001611">
    <property type="entry name" value="Leu-rich_rpt"/>
</dbReference>
<dbReference type="PROSITE" id="PS51450">
    <property type="entry name" value="LRR"/>
    <property type="match status" value="1"/>
</dbReference>
<evidence type="ECO:0000256" key="5">
    <source>
        <dbReference type="ARBA" id="ARBA00022692"/>
    </source>
</evidence>
<evidence type="ECO:0000256" key="4">
    <source>
        <dbReference type="ARBA" id="ARBA00022614"/>
    </source>
</evidence>
<comment type="subcellular location">
    <subcellularLocation>
        <location evidence="1">Membrane</location>
        <topology evidence="1">Single-pass membrane protein</topology>
    </subcellularLocation>
    <subcellularLocation>
        <location evidence="2">Secreted</location>
    </subcellularLocation>
</comment>
<evidence type="ECO:0000259" key="15">
    <source>
        <dbReference type="PROSITE" id="PS50835"/>
    </source>
</evidence>
<evidence type="ECO:0000313" key="17">
    <source>
        <dbReference type="Proteomes" id="UP000264820"/>
    </source>
</evidence>
<dbReference type="InterPro" id="IPR003599">
    <property type="entry name" value="Ig_sub"/>
</dbReference>
<evidence type="ECO:0000256" key="12">
    <source>
        <dbReference type="ARBA" id="ARBA00023319"/>
    </source>
</evidence>
<feature type="domain" description="Ig-like" evidence="15">
    <location>
        <begin position="1744"/>
        <end position="1837"/>
    </location>
</feature>
<feature type="compositionally biased region" description="Polar residues" evidence="13">
    <location>
        <begin position="687"/>
        <end position="700"/>
    </location>
</feature>
<keyword evidence="6 14" id="KW-0732">Signal</keyword>
<dbReference type="PANTHER" id="PTHR45842">
    <property type="entry name" value="SYNAPTIC ADHESION-LIKE MOLECULE SALM"/>
    <property type="match status" value="1"/>
</dbReference>
<dbReference type="GO" id="GO:0016020">
    <property type="term" value="C:membrane"/>
    <property type="evidence" value="ECO:0007669"/>
    <property type="project" value="UniProtKB-SubCell"/>
</dbReference>
<feature type="domain" description="Ig-like" evidence="15">
    <location>
        <begin position="1644"/>
        <end position="1736"/>
    </location>
</feature>
<dbReference type="Pfam" id="PF07679">
    <property type="entry name" value="I-set"/>
    <property type="match status" value="7"/>
</dbReference>
<dbReference type="FunFam" id="2.60.40.10:FF:000537">
    <property type="entry name" value="immunoglobulin superfamily member 10"/>
    <property type="match status" value="1"/>
</dbReference>
<organism evidence="16 17">
    <name type="scientific">Hippocampus comes</name>
    <name type="common">Tiger tail seahorse</name>
    <dbReference type="NCBI Taxonomy" id="109280"/>
    <lineage>
        <taxon>Eukaryota</taxon>
        <taxon>Metazoa</taxon>
        <taxon>Chordata</taxon>
        <taxon>Craniata</taxon>
        <taxon>Vertebrata</taxon>
        <taxon>Euteleostomi</taxon>
        <taxon>Actinopterygii</taxon>
        <taxon>Neopterygii</taxon>
        <taxon>Teleostei</taxon>
        <taxon>Neoteleostei</taxon>
        <taxon>Acanthomorphata</taxon>
        <taxon>Syngnathiaria</taxon>
        <taxon>Syngnathiformes</taxon>
        <taxon>Syngnathoidei</taxon>
        <taxon>Syngnathidae</taxon>
        <taxon>Hippocampus</taxon>
    </lineage>
</organism>
<dbReference type="SMART" id="SM00369">
    <property type="entry name" value="LRR_TYP"/>
    <property type="match status" value="6"/>
</dbReference>
<dbReference type="Gene3D" id="2.60.40.10">
    <property type="entry name" value="Immunoglobulins"/>
    <property type="match status" value="12"/>
</dbReference>
<dbReference type="Ensembl" id="ENSHCOT00000009922.1">
    <property type="protein sequence ID" value="ENSHCOP00000002739.1"/>
    <property type="gene ID" value="ENSHCOG00000003954.1"/>
</dbReference>
<evidence type="ECO:0000256" key="8">
    <source>
        <dbReference type="ARBA" id="ARBA00022989"/>
    </source>
</evidence>
<dbReference type="FunFam" id="2.60.40.10:FF:000063">
    <property type="entry name" value="neural cell adhesion molecule L1"/>
    <property type="match status" value="1"/>
</dbReference>
<feature type="region of interest" description="Disordered" evidence="13">
    <location>
        <begin position="1373"/>
        <end position="1400"/>
    </location>
</feature>
<dbReference type="Proteomes" id="UP000264820">
    <property type="component" value="Unplaced"/>
</dbReference>
<dbReference type="InterPro" id="IPR003598">
    <property type="entry name" value="Ig_sub2"/>
</dbReference>
<evidence type="ECO:0000256" key="3">
    <source>
        <dbReference type="ARBA" id="ARBA00022525"/>
    </source>
</evidence>
<dbReference type="STRING" id="109280.ENSHCOP00000002739"/>
<evidence type="ECO:0000313" key="16">
    <source>
        <dbReference type="Ensembl" id="ENSHCOP00000002739.1"/>
    </source>
</evidence>
<dbReference type="InterPro" id="IPR050467">
    <property type="entry name" value="LRFN"/>
</dbReference>
<feature type="compositionally biased region" description="Polar residues" evidence="13">
    <location>
        <begin position="1373"/>
        <end position="1384"/>
    </location>
</feature>
<feature type="domain" description="Ig-like" evidence="15">
    <location>
        <begin position="1840"/>
        <end position="1940"/>
    </location>
</feature>
<dbReference type="GO" id="GO:0005576">
    <property type="term" value="C:extracellular region"/>
    <property type="evidence" value="ECO:0007669"/>
    <property type="project" value="UniProtKB-SubCell"/>
</dbReference>
<feature type="signal peptide" evidence="14">
    <location>
        <begin position="1"/>
        <end position="26"/>
    </location>
</feature>
<evidence type="ECO:0000256" key="6">
    <source>
        <dbReference type="ARBA" id="ARBA00022729"/>
    </source>
</evidence>
<dbReference type="SMART" id="SM00408">
    <property type="entry name" value="IGc2"/>
    <property type="match status" value="12"/>
</dbReference>
<keyword evidence="9" id="KW-0472">Membrane</keyword>
<keyword evidence="4" id="KW-0433">Leucine-rich repeat</keyword>
<dbReference type="FunFam" id="2.60.40.10:FF:001377">
    <property type="entry name" value="Matrix remodeling associated 5"/>
    <property type="match status" value="1"/>
</dbReference>
<dbReference type="FunFam" id="2.60.40.10:FF:000076">
    <property type="entry name" value="Leucine-rich repeat and Ig domain-containing 4"/>
    <property type="match status" value="1"/>
</dbReference>
<keyword evidence="17" id="KW-1185">Reference proteome</keyword>
<dbReference type="InterPro" id="IPR007110">
    <property type="entry name" value="Ig-like_dom"/>
</dbReference>
<evidence type="ECO:0000256" key="13">
    <source>
        <dbReference type="SAM" id="MobiDB-lite"/>
    </source>
</evidence>
<feature type="compositionally biased region" description="Basic residues" evidence="13">
    <location>
        <begin position="1250"/>
        <end position="1273"/>
    </location>
</feature>
<reference evidence="16" key="1">
    <citation type="submission" date="2025-08" db="UniProtKB">
        <authorList>
            <consortium name="Ensembl"/>
        </authorList>
    </citation>
    <scope>IDENTIFICATION</scope>
</reference>
<dbReference type="FunFam" id="2.60.40.10:FF:000621">
    <property type="entry name" value="Immunoglobulin superfamily member 10"/>
    <property type="match status" value="1"/>
</dbReference>
<dbReference type="InterPro" id="IPR013098">
    <property type="entry name" value="Ig_I-set"/>
</dbReference>
<proteinExistence type="predicted"/>
<feature type="domain" description="Ig-like" evidence="15">
    <location>
        <begin position="1946"/>
        <end position="2036"/>
    </location>
</feature>
<keyword evidence="7" id="KW-0677">Repeat</keyword>